<evidence type="ECO:0000256" key="1">
    <source>
        <dbReference type="SAM" id="Phobius"/>
    </source>
</evidence>
<feature type="transmembrane region" description="Helical" evidence="1">
    <location>
        <begin position="192"/>
        <end position="214"/>
    </location>
</feature>
<sequence length="223" mass="24843">NLFENADPLELGRTETIQIDVSDLSGISHVLIEISGLNYTMTNISSATWEYNSWTPLFTGLKSYKIFVNDTEGNWNTLNDSITVQDTIKPSLTNLVESADPLELGQTETIQINATDLSGISHMLIEISGLNYTMTKISSATWEYNNWIPTTEGLKSYTIYANDTEGNWNSESDTITVNTQGSNENTGMSEEFLDLIVIFSTFGSLGVFSLVLVIKLRPKRFIK</sequence>
<gene>
    <name evidence="2" type="ORF">S01H4_55724</name>
</gene>
<keyword evidence="1" id="KW-0812">Transmembrane</keyword>
<keyword evidence="1" id="KW-1133">Transmembrane helix</keyword>
<dbReference type="AlphaFoldDB" id="X1DTV3"/>
<accession>X1DTV3</accession>
<dbReference type="EMBL" id="BART01032201">
    <property type="protein sequence ID" value="GAH08404.1"/>
    <property type="molecule type" value="Genomic_DNA"/>
</dbReference>
<reference evidence="2" key="1">
    <citation type="journal article" date="2014" name="Front. Microbiol.">
        <title>High frequency of phylogenetically diverse reductive dehalogenase-homologous genes in deep subseafloor sedimentary metagenomes.</title>
        <authorList>
            <person name="Kawai M."/>
            <person name="Futagami T."/>
            <person name="Toyoda A."/>
            <person name="Takaki Y."/>
            <person name="Nishi S."/>
            <person name="Hori S."/>
            <person name="Arai W."/>
            <person name="Tsubouchi T."/>
            <person name="Morono Y."/>
            <person name="Uchiyama I."/>
            <person name="Ito T."/>
            <person name="Fujiyama A."/>
            <person name="Inagaki F."/>
            <person name="Takami H."/>
        </authorList>
    </citation>
    <scope>NUCLEOTIDE SEQUENCE</scope>
    <source>
        <strain evidence="2">Expedition CK06-06</strain>
    </source>
</reference>
<comment type="caution">
    <text evidence="2">The sequence shown here is derived from an EMBL/GenBank/DDBJ whole genome shotgun (WGS) entry which is preliminary data.</text>
</comment>
<evidence type="ECO:0000313" key="2">
    <source>
        <dbReference type="EMBL" id="GAH08404.1"/>
    </source>
</evidence>
<proteinExistence type="predicted"/>
<protein>
    <recommendedName>
        <fullName evidence="3">Bacterial Ig-like domain-containing protein</fullName>
    </recommendedName>
</protein>
<keyword evidence="1" id="KW-0472">Membrane</keyword>
<feature type="non-terminal residue" evidence="2">
    <location>
        <position position="1"/>
    </location>
</feature>
<organism evidence="2">
    <name type="scientific">marine sediment metagenome</name>
    <dbReference type="NCBI Taxonomy" id="412755"/>
    <lineage>
        <taxon>unclassified sequences</taxon>
        <taxon>metagenomes</taxon>
        <taxon>ecological metagenomes</taxon>
    </lineage>
</organism>
<name>X1DTV3_9ZZZZ</name>
<evidence type="ECO:0008006" key="3">
    <source>
        <dbReference type="Google" id="ProtNLM"/>
    </source>
</evidence>